<keyword evidence="4" id="KW-0472">Membrane</keyword>
<gene>
    <name evidence="9" type="ORF">EHV23_04785</name>
</gene>
<evidence type="ECO:0000256" key="4">
    <source>
        <dbReference type="ARBA" id="ARBA00022519"/>
    </source>
</evidence>
<dbReference type="InterPro" id="IPR003439">
    <property type="entry name" value="ABC_transporter-like_ATP-bd"/>
</dbReference>
<dbReference type="PIRSF" id="PIRSF039137">
    <property type="entry name" value="ABC_branched_ATPase"/>
    <property type="match status" value="1"/>
</dbReference>
<proteinExistence type="inferred from homology"/>
<organism evidence="9 10">
    <name type="scientific">Lautropia dentalis</name>
    <dbReference type="NCBI Taxonomy" id="2490857"/>
    <lineage>
        <taxon>Bacteria</taxon>
        <taxon>Pseudomonadati</taxon>
        <taxon>Pseudomonadota</taxon>
        <taxon>Betaproteobacteria</taxon>
        <taxon>Burkholderiales</taxon>
        <taxon>Burkholderiaceae</taxon>
        <taxon>Lautropia</taxon>
    </lineage>
</organism>
<dbReference type="PROSITE" id="PS00211">
    <property type="entry name" value="ABC_TRANSPORTER_1"/>
    <property type="match status" value="1"/>
</dbReference>
<evidence type="ECO:0000256" key="7">
    <source>
        <dbReference type="ARBA" id="ARBA00022970"/>
    </source>
</evidence>
<protein>
    <submittedName>
        <fullName evidence="9">ABC transporter ATP-binding protein</fullName>
    </submittedName>
</protein>
<evidence type="ECO:0000256" key="3">
    <source>
        <dbReference type="ARBA" id="ARBA00022475"/>
    </source>
</evidence>
<dbReference type="GO" id="GO:0015695">
    <property type="term" value="P:organic cation transport"/>
    <property type="evidence" value="ECO:0007669"/>
    <property type="project" value="UniProtKB-ARBA"/>
</dbReference>
<dbReference type="FunFam" id="3.40.50.300:FF:000341">
    <property type="entry name" value="High-affinity branched-chain amino acid transport ATP-binding protein"/>
    <property type="match status" value="1"/>
</dbReference>
<dbReference type="RefSeq" id="WP_125095523.1">
    <property type="nucleotide sequence ID" value="NZ_RRUE01000001.1"/>
</dbReference>
<name>A0A3R8LTZ3_9BURK</name>
<keyword evidence="4" id="KW-0997">Cell inner membrane</keyword>
<dbReference type="GO" id="GO:0015804">
    <property type="term" value="P:neutral amino acid transport"/>
    <property type="evidence" value="ECO:0007669"/>
    <property type="project" value="UniProtKB-ARBA"/>
</dbReference>
<dbReference type="EMBL" id="RRUE01000001">
    <property type="protein sequence ID" value="RRN46097.1"/>
    <property type="molecule type" value="Genomic_DNA"/>
</dbReference>
<dbReference type="GO" id="GO:0015658">
    <property type="term" value="F:branched-chain amino acid transmembrane transporter activity"/>
    <property type="evidence" value="ECO:0007669"/>
    <property type="project" value="InterPro"/>
</dbReference>
<dbReference type="InterPro" id="IPR052156">
    <property type="entry name" value="BCAA_Transport_ATP-bd_LivF"/>
</dbReference>
<dbReference type="Gene3D" id="3.40.50.300">
    <property type="entry name" value="P-loop containing nucleotide triphosphate hydrolases"/>
    <property type="match status" value="1"/>
</dbReference>
<dbReference type="AlphaFoldDB" id="A0A3R8LTZ3"/>
<reference evidence="9 10" key="1">
    <citation type="submission" date="2018-11" db="EMBL/GenBank/DDBJ databases">
        <title>Genome sequencing of Lautropia sp. KCOM 2505 (= ChDC F240).</title>
        <authorList>
            <person name="Kook J.-K."/>
            <person name="Park S.-N."/>
            <person name="Lim Y.K."/>
        </authorList>
    </citation>
    <scope>NUCLEOTIDE SEQUENCE [LARGE SCALE GENOMIC DNA]</scope>
    <source>
        <strain evidence="9 10">KCOM 2505</strain>
    </source>
</reference>
<dbReference type="Proteomes" id="UP000270261">
    <property type="component" value="Unassembled WGS sequence"/>
</dbReference>
<dbReference type="InterPro" id="IPR027417">
    <property type="entry name" value="P-loop_NTPase"/>
</dbReference>
<comment type="caution">
    <text evidence="9">The sequence shown here is derived from an EMBL/GenBank/DDBJ whole genome shotgun (WGS) entry which is preliminary data.</text>
</comment>
<dbReference type="InterPro" id="IPR003593">
    <property type="entry name" value="AAA+_ATPase"/>
</dbReference>
<keyword evidence="2" id="KW-0813">Transport</keyword>
<keyword evidence="6 9" id="KW-0067">ATP-binding</keyword>
<keyword evidence="7" id="KW-0029">Amino-acid transport</keyword>
<comment type="similarity">
    <text evidence="1">Belongs to the ABC transporter superfamily.</text>
</comment>
<dbReference type="PANTHER" id="PTHR43820">
    <property type="entry name" value="HIGH-AFFINITY BRANCHED-CHAIN AMINO ACID TRANSPORT ATP-BINDING PROTEIN LIVF"/>
    <property type="match status" value="1"/>
</dbReference>
<dbReference type="SUPFAM" id="SSF52540">
    <property type="entry name" value="P-loop containing nucleoside triphosphate hydrolases"/>
    <property type="match status" value="1"/>
</dbReference>
<evidence type="ECO:0000256" key="5">
    <source>
        <dbReference type="ARBA" id="ARBA00022741"/>
    </source>
</evidence>
<dbReference type="GO" id="GO:0015807">
    <property type="term" value="P:L-amino acid transport"/>
    <property type="evidence" value="ECO:0007669"/>
    <property type="project" value="UniProtKB-ARBA"/>
</dbReference>
<dbReference type="InterPro" id="IPR017871">
    <property type="entry name" value="ABC_transporter-like_CS"/>
</dbReference>
<evidence type="ECO:0000259" key="8">
    <source>
        <dbReference type="PROSITE" id="PS50893"/>
    </source>
</evidence>
<dbReference type="Pfam" id="PF00005">
    <property type="entry name" value="ABC_tran"/>
    <property type="match status" value="1"/>
</dbReference>
<evidence type="ECO:0000256" key="2">
    <source>
        <dbReference type="ARBA" id="ARBA00022448"/>
    </source>
</evidence>
<keyword evidence="5" id="KW-0547">Nucleotide-binding</keyword>
<dbReference type="SMART" id="SM00382">
    <property type="entry name" value="AAA"/>
    <property type="match status" value="1"/>
</dbReference>
<accession>A0A3R8LTZ3</accession>
<dbReference type="PANTHER" id="PTHR43820:SF4">
    <property type="entry name" value="HIGH-AFFINITY BRANCHED-CHAIN AMINO ACID TRANSPORT ATP-BINDING PROTEIN LIVF"/>
    <property type="match status" value="1"/>
</dbReference>
<dbReference type="PROSITE" id="PS50893">
    <property type="entry name" value="ABC_TRANSPORTER_2"/>
    <property type="match status" value="1"/>
</dbReference>
<dbReference type="GO" id="GO:0005524">
    <property type="term" value="F:ATP binding"/>
    <property type="evidence" value="ECO:0007669"/>
    <property type="project" value="UniProtKB-KW"/>
</dbReference>
<keyword evidence="3" id="KW-1003">Cell membrane</keyword>
<evidence type="ECO:0000313" key="9">
    <source>
        <dbReference type="EMBL" id="RRN46097.1"/>
    </source>
</evidence>
<evidence type="ECO:0000256" key="6">
    <source>
        <dbReference type="ARBA" id="ARBA00022840"/>
    </source>
</evidence>
<evidence type="ECO:0000313" key="10">
    <source>
        <dbReference type="Proteomes" id="UP000270261"/>
    </source>
</evidence>
<sequence>MLEFTNVSTFYGPIQALDGVSLYVNAGEIVTLIGSNGAGKTTLLMTLCGNPRARSGQIRFEGRDITALDTPQIMRNGIAISPEGRRVFADMTVTENLQMGGFFQSREAIEAGLKHAFGLFPRLRERAHQRAGTMSGGEQQMLAIGRALMSQPRLLLLDEPTLGLAPLIIAQIFEIIQKIRAEGVTVFLVEQNANRALQLADRGYVLENGRIVLQDTGSNLLANEEVRKAYLGV</sequence>
<keyword evidence="10" id="KW-1185">Reference proteome</keyword>
<dbReference type="GO" id="GO:0016887">
    <property type="term" value="F:ATP hydrolysis activity"/>
    <property type="evidence" value="ECO:0007669"/>
    <property type="project" value="InterPro"/>
</dbReference>
<feature type="domain" description="ABC transporter" evidence="8">
    <location>
        <begin position="2"/>
        <end position="233"/>
    </location>
</feature>
<dbReference type="CDD" id="cd03224">
    <property type="entry name" value="ABC_TM1139_LivF_branched"/>
    <property type="match status" value="1"/>
</dbReference>
<dbReference type="OrthoDB" id="9776369at2"/>
<evidence type="ECO:0000256" key="1">
    <source>
        <dbReference type="ARBA" id="ARBA00005417"/>
    </source>
</evidence>
<dbReference type="InterPro" id="IPR030660">
    <property type="entry name" value="ABC_branched_ATPase_LivF/BraG"/>
</dbReference>